<protein>
    <recommendedName>
        <fullName evidence="6">Probable DNA-directed RNA polymerase subunit delta</fullName>
    </recommendedName>
    <alternativeName>
        <fullName evidence="6">RNAP delta factor</fullName>
    </alternativeName>
</protein>
<dbReference type="Pfam" id="PF05066">
    <property type="entry name" value="HARE-HTH"/>
    <property type="match status" value="1"/>
</dbReference>
<evidence type="ECO:0000256" key="5">
    <source>
        <dbReference type="ARBA" id="ARBA00023163"/>
    </source>
</evidence>
<keyword evidence="4 6" id="KW-0548">Nucleotidyltransferase</keyword>
<dbReference type="Proteomes" id="UP001519343">
    <property type="component" value="Unassembled WGS sequence"/>
</dbReference>
<evidence type="ECO:0000256" key="7">
    <source>
        <dbReference type="SAM" id="MobiDB-lite"/>
    </source>
</evidence>
<comment type="similarity">
    <text evidence="1 6">Belongs to the RpoE family.</text>
</comment>
<evidence type="ECO:0000256" key="6">
    <source>
        <dbReference type="HAMAP-Rule" id="MF_00357"/>
    </source>
</evidence>
<name>A0ABS4GUQ0_9BACL</name>
<comment type="subunit">
    <text evidence="6">RNAP is composed of a core of 2 alpha, a beta and a beta' subunits. The core is associated with a delta subunit and one of several sigma factors.</text>
</comment>
<dbReference type="Gene3D" id="1.10.10.1250">
    <property type="entry name" value="RNA polymerase, subunit delta, N-terminal domain"/>
    <property type="match status" value="1"/>
</dbReference>
<evidence type="ECO:0000256" key="2">
    <source>
        <dbReference type="ARBA" id="ARBA00022478"/>
    </source>
</evidence>
<reference evidence="9 10" key="1">
    <citation type="submission" date="2021-03" db="EMBL/GenBank/DDBJ databases">
        <title>Genomic Encyclopedia of Type Strains, Phase IV (KMG-IV): sequencing the most valuable type-strain genomes for metagenomic binning, comparative biology and taxonomic classification.</title>
        <authorList>
            <person name="Goeker M."/>
        </authorList>
    </citation>
    <scope>NUCLEOTIDE SEQUENCE [LARGE SCALE GENOMIC DNA]</scope>
    <source>
        <strain evidence="9 10">DSM 24738</strain>
    </source>
</reference>
<sequence>MSKVDHEKWQEVALVDISYEVLDQANKTMNYQDIFKEAARWKGLTDEELLELLPQVFTEMNLDGRFLCMSPSEWGLKKWYTTEQVEESIEALARSKGIDDSDDDYGFDDEEVDDDFTEEDEDFDGDIDEEDLEVDEDEEEEVDLDEETDEDLDEEFEEEEDSEFDGDAGDEEEEYLEEDDLDDDSEKDD</sequence>
<evidence type="ECO:0000256" key="3">
    <source>
        <dbReference type="ARBA" id="ARBA00022679"/>
    </source>
</evidence>
<evidence type="ECO:0000259" key="8">
    <source>
        <dbReference type="PROSITE" id="PS51913"/>
    </source>
</evidence>
<evidence type="ECO:0000256" key="4">
    <source>
        <dbReference type="ARBA" id="ARBA00022695"/>
    </source>
</evidence>
<dbReference type="NCBIfam" id="TIGR04567">
    <property type="entry name" value="RNAP_delt_lowGC"/>
    <property type="match status" value="1"/>
</dbReference>
<dbReference type="EMBL" id="JAGGKT010000015">
    <property type="protein sequence ID" value="MBP1933994.1"/>
    <property type="molecule type" value="Genomic_DNA"/>
</dbReference>
<dbReference type="HAMAP" id="MF_00357">
    <property type="entry name" value="RNApol_bact_RpoE"/>
    <property type="match status" value="1"/>
</dbReference>
<keyword evidence="2 6" id="KW-0240">DNA-directed RNA polymerase</keyword>
<evidence type="ECO:0000313" key="10">
    <source>
        <dbReference type="Proteomes" id="UP001519343"/>
    </source>
</evidence>
<keyword evidence="3 6" id="KW-0808">Transferase</keyword>
<dbReference type="GO" id="GO:0000428">
    <property type="term" value="C:DNA-directed RNA polymerase complex"/>
    <property type="evidence" value="ECO:0007669"/>
    <property type="project" value="UniProtKB-KW"/>
</dbReference>
<dbReference type="InterPro" id="IPR038087">
    <property type="entry name" value="RNAP_delta_N_dom_sf"/>
</dbReference>
<proteinExistence type="inferred from homology"/>
<dbReference type="PROSITE" id="PS51913">
    <property type="entry name" value="HTH_HARE"/>
    <property type="match status" value="1"/>
</dbReference>
<dbReference type="RefSeq" id="WP_209812006.1">
    <property type="nucleotide sequence ID" value="NZ_JAGGKT010000015.1"/>
</dbReference>
<keyword evidence="10" id="KW-1185">Reference proteome</keyword>
<evidence type="ECO:0000313" key="9">
    <source>
        <dbReference type="EMBL" id="MBP1933994.1"/>
    </source>
</evidence>
<organism evidence="9 10">
    <name type="scientific">Ammoniphilus resinae</name>
    <dbReference type="NCBI Taxonomy" id="861532"/>
    <lineage>
        <taxon>Bacteria</taxon>
        <taxon>Bacillati</taxon>
        <taxon>Bacillota</taxon>
        <taxon>Bacilli</taxon>
        <taxon>Bacillales</taxon>
        <taxon>Paenibacillaceae</taxon>
        <taxon>Aneurinibacillus group</taxon>
        <taxon>Ammoniphilus</taxon>
    </lineage>
</organism>
<feature type="compositionally biased region" description="Acidic residues" evidence="7">
    <location>
        <begin position="100"/>
        <end position="189"/>
    </location>
</feature>
<evidence type="ECO:0000256" key="1">
    <source>
        <dbReference type="ARBA" id="ARBA00009828"/>
    </source>
</evidence>
<comment type="function">
    <text evidence="6">Participates in both the initiation and recycling phases of transcription. In the presence of the delta subunit, RNAP displays an increased specificity of transcription, a decreased affinity for nucleic acids, and an increased efficiency of RNA synthesis because of enhanced recycling.</text>
</comment>
<comment type="caution">
    <text evidence="9">The sequence shown here is derived from an EMBL/GenBank/DDBJ whole genome shotgun (WGS) entry which is preliminary data.</text>
</comment>
<dbReference type="InterPro" id="IPR029757">
    <property type="entry name" value="RpoE"/>
</dbReference>
<gene>
    <name evidence="6" type="primary">rpoE</name>
    <name evidence="9" type="ORF">J2Z37_004011</name>
</gene>
<keyword evidence="5 6" id="KW-0804">Transcription</keyword>
<dbReference type="InterPro" id="IPR007759">
    <property type="entry name" value="Asxl_HARE-HTH"/>
</dbReference>
<accession>A0ABS4GUQ0</accession>
<feature type="region of interest" description="Disordered" evidence="7">
    <location>
        <begin position="93"/>
        <end position="189"/>
    </location>
</feature>
<feature type="domain" description="HTH HARE-type" evidence="8">
    <location>
        <begin position="12"/>
        <end position="79"/>
    </location>
</feature>